<gene>
    <name evidence="1" type="ORF">DX116_00255</name>
</gene>
<dbReference type="EMBL" id="QUBR01000001">
    <property type="protein sequence ID" value="REK72122.1"/>
    <property type="molecule type" value="Genomic_DNA"/>
</dbReference>
<reference evidence="1 2" key="1">
    <citation type="submission" date="2018-08" db="EMBL/GenBank/DDBJ databases">
        <title>Aeromicrobium sp. M2KJ-4, whole genome shotgun sequence.</title>
        <authorList>
            <person name="Tuo L."/>
        </authorList>
    </citation>
    <scope>NUCLEOTIDE SEQUENCE [LARGE SCALE GENOMIC DNA]</scope>
    <source>
        <strain evidence="1 2">M2KJ-4</strain>
    </source>
</reference>
<protein>
    <submittedName>
        <fullName evidence="1">Uncharacterized protein</fullName>
    </submittedName>
</protein>
<dbReference type="AlphaFoldDB" id="A0A371P889"/>
<keyword evidence="2" id="KW-1185">Reference proteome</keyword>
<evidence type="ECO:0000313" key="2">
    <source>
        <dbReference type="Proteomes" id="UP000265581"/>
    </source>
</evidence>
<organism evidence="1 2">
    <name type="scientific">Aeromicrobium endophyticum</name>
    <dbReference type="NCBI Taxonomy" id="2292704"/>
    <lineage>
        <taxon>Bacteria</taxon>
        <taxon>Bacillati</taxon>
        <taxon>Actinomycetota</taxon>
        <taxon>Actinomycetes</taxon>
        <taxon>Propionibacteriales</taxon>
        <taxon>Nocardioidaceae</taxon>
        <taxon>Aeromicrobium</taxon>
    </lineage>
</organism>
<proteinExistence type="predicted"/>
<comment type="caution">
    <text evidence="1">The sequence shown here is derived from an EMBL/GenBank/DDBJ whole genome shotgun (WGS) entry which is preliminary data.</text>
</comment>
<name>A0A371P889_9ACTN</name>
<evidence type="ECO:0000313" key="1">
    <source>
        <dbReference type="EMBL" id="REK72122.1"/>
    </source>
</evidence>
<sequence>MTRDEAAAKARQVLGADDVEPHVDPELEGDPLCGGFAFVAGDSGAVIGYRGGYQTSVLELSGETIETLVIGWLAEQRHQYGVDAPATEPARPTHPCPICGRPTVHQDRYPASVCPDCASRVTDRDGRPILGYNEGLGGGFIAFYADSPTGRQTEIASEVIETGRCWIDGIECTIGEARFGGVVVERVD</sequence>
<accession>A0A371P889</accession>
<dbReference type="Proteomes" id="UP000265581">
    <property type="component" value="Unassembled WGS sequence"/>
</dbReference>